<name>A0A5B7EXU4_PORTR</name>
<sequence length="112" mass="13083">MWDWPRIIQEQRQFEVKSGRCCKHTITVIYEERAVRDKSAHTSTHDALEANTEPPTLQAARRGWRRPIRQAQRAGHHPQRHRLPTIGPGQLWCLGNMQFMDLSVTDAHMFNS</sequence>
<protein>
    <submittedName>
        <fullName evidence="2">Uncharacterized protein</fullName>
    </submittedName>
</protein>
<reference evidence="2 3" key="1">
    <citation type="submission" date="2019-05" db="EMBL/GenBank/DDBJ databases">
        <title>Another draft genome of Portunus trituberculatus and its Hox gene families provides insights of decapod evolution.</title>
        <authorList>
            <person name="Jeong J.-H."/>
            <person name="Song I."/>
            <person name="Kim S."/>
            <person name="Choi T."/>
            <person name="Kim D."/>
            <person name="Ryu S."/>
            <person name="Kim W."/>
        </authorList>
    </citation>
    <scope>NUCLEOTIDE SEQUENCE [LARGE SCALE GENOMIC DNA]</scope>
    <source>
        <tissue evidence="2">Muscle</tissue>
    </source>
</reference>
<proteinExistence type="predicted"/>
<dbReference type="AlphaFoldDB" id="A0A5B7EXU4"/>
<organism evidence="2 3">
    <name type="scientific">Portunus trituberculatus</name>
    <name type="common">Swimming crab</name>
    <name type="synonym">Neptunus trituberculatus</name>
    <dbReference type="NCBI Taxonomy" id="210409"/>
    <lineage>
        <taxon>Eukaryota</taxon>
        <taxon>Metazoa</taxon>
        <taxon>Ecdysozoa</taxon>
        <taxon>Arthropoda</taxon>
        <taxon>Crustacea</taxon>
        <taxon>Multicrustacea</taxon>
        <taxon>Malacostraca</taxon>
        <taxon>Eumalacostraca</taxon>
        <taxon>Eucarida</taxon>
        <taxon>Decapoda</taxon>
        <taxon>Pleocyemata</taxon>
        <taxon>Brachyura</taxon>
        <taxon>Eubrachyura</taxon>
        <taxon>Portunoidea</taxon>
        <taxon>Portunidae</taxon>
        <taxon>Portuninae</taxon>
        <taxon>Portunus</taxon>
    </lineage>
</organism>
<accession>A0A5B7EXU4</accession>
<keyword evidence="3" id="KW-1185">Reference proteome</keyword>
<evidence type="ECO:0000313" key="2">
    <source>
        <dbReference type="EMBL" id="MPC37838.1"/>
    </source>
</evidence>
<feature type="region of interest" description="Disordered" evidence="1">
    <location>
        <begin position="40"/>
        <end position="62"/>
    </location>
</feature>
<evidence type="ECO:0000256" key="1">
    <source>
        <dbReference type="SAM" id="MobiDB-lite"/>
    </source>
</evidence>
<comment type="caution">
    <text evidence="2">The sequence shown here is derived from an EMBL/GenBank/DDBJ whole genome shotgun (WGS) entry which is preliminary data.</text>
</comment>
<dbReference type="EMBL" id="VSRR010003901">
    <property type="protein sequence ID" value="MPC37838.1"/>
    <property type="molecule type" value="Genomic_DNA"/>
</dbReference>
<dbReference type="Proteomes" id="UP000324222">
    <property type="component" value="Unassembled WGS sequence"/>
</dbReference>
<gene>
    <name evidence="2" type="ORF">E2C01_031331</name>
</gene>
<evidence type="ECO:0000313" key="3">
    <source>
        <dbReference type="Proteomes" id="UP000324222"/>
    </source>
</evidence>